<organism evidence="1 2">
    <name type="scientific">Marasmius crinis-equi</name>
    <dbReference type="NCBI Taxonomy" id="585013"/>
    <lineage>
        <taxon>Eukaryota</taxon>
        <taxon>Fungi</taxon>
        <taxon>Dikarya</taxon>
        <taxon>Basidiomycota</taxon>
        <taxon>Agaricomycotina</taxon>
        <taxon>Agaricomycetes</taxon>
        <taxon>Agaricomycetidae</taxon>
        <taxon>Agaricales</taxon>
        <taxon>Marasmiineae</taxon>
        <taxon>Marasmiaceae</taxon>
        <taxon>Marasmius</taxon>
    </lineage>
</organism>
<dbReference type="InterPro" id="IPR029069">
    <property type="entry name" value="HotDog_dom_sf"/>
</dbReference>
<dbReference type="Gene3D" id="3.10.129.10">
    <property type="entry name" value="Hotdog Thioesterase"/>
    <property type="match status" value="1"/>
</dbReference>
<protein>
    <submittedName>
        <fullName evidence="1">Uncharacterized protein</fullName>
    </submittedName>
</protein>
<comment type="caution">
    <text evidence="1">The sequence shown here is derived from an EMBL/GenBank/DDBJ whole genome shotgun (WGS) entry which is preliminary data.</text>
</comment>
<reference evidence="1 2" key="1">
    <citation type="submission" date="2024-02" db="EMBL/GenBank/DDBJ databases">
        <title>A draft genome for the cacao thread blight pathogen Marasmius crinis-equi.</title>
        <authorList>
            <person name="Cohen S.P."/>
            <person name="Baruah I.K."/>
            <person name="Amoako-Attah I."/>
            <person name="Bukari Y."/>
            <person name="Meinhardt L.W."/>
            <person name="Bailey B.A."/>
        </authorList>
    </citation>
    <scope>NUCLEOTIDE SEQUENCE [LARGE SCALE GENOMIC DNA]</scope>
    <source>
        <strain evidence="1 2">GH-76</strain>
    </source>
</reference>
<evidence type="ECO:0000313" key="1">
    <source>
        <dbReference type="EMBL" id="KAL0570518.1"/>
    </source>
</evidence>
<proteinExistence type="predicted"/>
<gene>
    <name evidence="1" type="ORF">V5O48_011442</name>
</gene>
<dbReference type="SUPFAM" id="SSF54637">
    <property type="entry name" value="Thioesterase/thiol ester dehydrase-isomerase"/>
    <property type="match status" value="1"/>
</dbReference>
<accession>A0ABR3F5M2</accession>
<dbReference type="Proteomes" id="UP001465976">
    <property type="component" value="Unassembled WGS sequence"/>
</dbReference>
<evidence type="ECO:0000313" key="2">
    <source>
        <dbReference type="Proteomes" id="UP001465976"/>
    </source>
</evidence>
<dbReference type="EMBL" id="JBAHYK010000919">
    <property type="protein sequence ID" value="KAL0570518.1"/>
    <property type="molecule type" value="Genomic_DNA"/>
</dbReference>
<name>A0ABR3F5M2_9AGAR</name>
<keyword evidence="2" id="KW-1185">Reference proteome</keyword>
<sequence>MFMPSHKEVMPRSQIRGNASDVVKRSLGNPSQLFLTQDREDGRHKSLGYSMEIFRRLQVTEISFDQHPEEPSKQVSRVVCELDVHSDMVNNTHHLHGACGAYLVDMCSNISFLAHQMATNKDIPSVSQSINTVYHSPALLYVCCVMGSFSSS</sequence>